<reference evidence="2" key="1">
    <citation type="submission" date="2014-11" db="EMBL/GenBank/DDBJ databases">
        <authorList>
            <person name="Otto D Thomas"/>
            <person name="Naeem Raeece"/>
        </authorList>
    </citation>
    <scope>NUCLEOTIDE SEQUENCE</scope>
</reference>
<dbReference type="VEuPathDB" id="CryptoDB:Cvel_27451"/>
<dbReference type="EMBL" id="CDMZ01002659">
    <property type="protein sequence ID" value="CEM43322.1"/>
    <property type="molecule type" value="Genomic_DNA"/>
</dbReference>
<protein>
    <submittedName>
        <fullName evidence="2">Uncharacterized protein</fullName>
    </submittedName>
</protein>
<sequence>MTERGGSWSAPTPAALGRGFIAQNQQQQRGPLASAVSNGAEAEELEGNRRVAGRRGRGGAVAAAAAGRRDEKPVQSGAMALQNAAVAESASPPPALFEKAQLHVAKNVAFTLNSVVFDTCASMVETGDRLV</sequence>
<feature type="region of interest" description="Disordered" evidence="1">
    <location>
        <begin position="1"/>
        <end position="74"/>
    </location>
</feature>
<evidence type="ECO:0000313" key="2">
    <source>
        <dbReference type="EMBL" id="CEM43322.1"/>
    </source>
</evidence>
<name>A0A0G4HGU3_9ALVE</name>
<organism evidence="2">
    <name type="scientific">Chromera velia CCMP2878</name>
    <dbReference type="NCBI Taxonomy" id="1169474"/>
    <lineage>
        <taxon>Eukaryota</taxon>
        <taxon>Sar</taxon>
        <taxon>Alveolata</taxon>
        <taxon>Colpodellida</taxon>
        <taxon>Chromeraceae</taxon>
        <taxon>Chromera</taxon>
    </lineage>
</organism>
<gene>
    <name evidence="2" type="ORF">Cvel_27451</name>
</gene>
<proteinExistence type="predicted"/>
<evidence type="ECO:0000256" key="1">
    <source>
        <dbReference type="SAM" id="MobiDB-lite"/>
    </source>
</evidence>
<dbReference type="AlphaFoldDB" id="A0A0G4HGU3"/>
<accession>A0A0G4HGU3</accession>